<dbReference type="PANTHER" id="PTHR14226">
    <property type="entry name" value="NEUROPATHY TARGET ESTERASE/SWISS CHEESE D.MELANOGASTER"/>
    <property type="match status" value="1"/>
</dbReference>
<evidence type="ECO:0000256" key="3">
    <source>
        <dbReference type="ARBA" id="ARBA00023098"/>
    </source>
</evidence>
<feature type="chain" id="PRO_5047196599" evidence="5">
    <location>
        <begin position="20"/>
        <end position="718"/>
    </location>
</feature>
<organism evidence="7 8">
    <name type="scientific">Azonexus hydrophilus</name>
    <dbReference type="NCBI Taxonomy" id="418702"/>
    <lineage>
        <taxon>Bacteria</taxon>
        <taxon>Pseudomonadati</taxon>
        <taxon>Pseudomonadota</taxon>
        <taxon>Betaproteobacteria</taxon>
        <taxon>Rhodocyclales</taxon>
        <taxon>Azonexaceae</taxon>
        <taxon>Azonexus</taxon>
    </lineage>
</organism>
<dbReference type="EMBL" id="CP151406">
    <property type="protein sequence ID" value="WZJ22368.1"/>
    <property type="molecule type" value="Genomic_DNA"/>
</dbReference>
<protein>
    <submittedName>
        <fullName evidence="7">Patatin-like phospholipase family protein</fullName>
    </submittedName>
</protein>
<evidence type="ECO:0000256" key="1">
    <source>
        <dbReference type="ARBA" id="ARBA00022801"/>
    </source>
</evidence>
<feature type="short sequence motif" description="GXGXXG" evidence="4">
    <location>
        <begin position="31"/>
        <end position="36"/>
    </location>
</feature>
<evidence type="ECO:0000259" key="6">
    <source>
        <dbReference type="PROSITE" id="PS51635"/>
    </source>
</evidence>
<keyword evidence="3 4" id="KW-0443">Lipid metabolism</keyword>
<feature type="active site" description="Proton acceptor" evidence="4">
    <location>
        <position position="202"/>
    </location>
</feature>
<dbReference type="InterPro" id="IPR050301">
    <property type="entry name" value="NTE"/>
</dbReference>
<dbReference type="Gene3D" id="2.40.160.50">
    <property type="entry name" value="membrane protein fhac: a member of the omp85/tpsb transporter family"/>
    <property type="match status" value="1"/>
</dbReference>
<dbReference type="SUPFAM" id="SSF52151">
    <property type="entry name" value="FabD/lysophospholipase-like"/>
    <property type="match status" value="1"/>
</dbReference>
<evidence type="ECO:0000313" key="7">
    <source>
        <dbReference type="EMBL" id="WZJ22368.1"/>
    </source>
</evidence>
<accession>A0ABZ2XJ35</accession>
<evidence type="ECO:0000256" key="5">
    <source>
        <dbReference type="SAM" id="SignalP"/>
    </source>
</evidence>
<dbReference type="RefSeq" id="WP_341744167.1">
    <property type="nucleotide sequence ID" value="NZ_CP151406.1"/>
</dbReference>
<gene>
    <name evidence="7" type="ORF">AADV58_04225</name>
</gene>
<feature type="active site" description="Nucleophile" evidence="4">
    <location>
        <position position="60"/>
    </location>
</feature>
<keyword evidence="8" id="KW-1185">Reference proteome</keyword>
<dbReference type="InterPro" id="IPR016035">
    <property type="entry name" value="Acyl_Trfase/lysoPLipase"/>
</dbReference>
<sequence length="718" mass="77221">MRRSLLVLSLVATSIPGIAAEPPRIGLVLGGGGARGAAHIGVLEVLAEQRIPIACVAGTSMGGLVAGAWAAGVTPARMQQALAAVDWSDMFLDNPDYGEMSHRNRAISRLYLPGSESGVGADGVRYQGGVVAGQKIKLFFNRLVGGSRIEQLALPLSIVATDIGSGEAVVFRDGDLSTAMRASMSVPGLLAPVEQGGRKLVDGGLVDNLPVAEIRERCAADVLIVVDVGTPLLKADEVGSLLTVSAQMIGILTRQNVARSLALLGERDILIQPALDGIRAGDFPRHAEAAVRGRQAAQAVAERLAPLALAPADYLAWWQGIEAQAAAPLRVDAIEVAGLGRVNPRSLDRFIDIAPGDVVSAERIDRSLLRIYGDGDYESVDYAVIGNAGRNTLRIMPVEKPWGPDYLRFGIHLAADSGDGASFGVRAAYHRTWLNALGGELLYHAELGSHNRLGVNLHQPLDPAQRYFAEALAGVEQERLSVFEDDRRIAKYKVTESRLGGWLGYNAHVYGAVRFGWLQRRRDYRLDTGTLALPRGDVTFGGWQATLDFDRSDRMYFPTRGWAAHLNYFHSPARDYARFDAELRGAFTLADTVFNARVAYTGSPRGKLPAYDAGRLGGFLNMTAYSTGQLLGDDIQYAGLRSERIIGRLPLGLRGDMRFGVALEAARLGRRFSETGRDGWLDSLAFYLGGETPLGPAYLGIGHSRQGASNLFLFIGTP</sequence>
<feature type="signal peptide" evidence="5">
    <location>
        <begin position="1"/>
        <end position="19"/>
    </location>
</feature>
<feature type="short sequence motif" description="DGA/G" evidence="4">
    <location>
        <begin position="202"/>
        <end position="204"/>
    </location>
</feature>
<proteinExistence type="predicted"/>
<dbReference type="Pfam" id="PF01734">
    <property type="entry name" value="Patatin"/>
    <property type="match status" value="1"/>
</dbReference>
<dbReference type="Gene3D" id="3.10.20.310">
    <property type="entry name" value="membrane protein fhac"/>
    <property type="match status" value="1"/>
</dbReference>
<keyword evidence="5" id="KW-0732">Signal</keyword>
<dbReference type="InterPro" id="IPR002641">
    <property type="entry name" value="PNPLA_dom"/>
</dbReference>
<evidence type="ECO:0000256" key="4">
    <source>
        <dbReference type="PROSITE-ProRule" id="PRU01161"/>
    </source>
</evidence>
<feature type="domain" description="PNPLA" evidence="6">
    <location>
        <begin position="27"/>
        <end position="215"/>
    </location>
</feature>
<keyword evidence="2 4" id="KW-0442">Lipid degradation</keyword>
<dbReference type="PANTHER" id="PTHR14226:SF29">
    <property type="entry name" value="NEUROPATHY TARGET ESTERASE SWS"/>
    <property type="match status" value="1"/>
</dbReference>
<name>A0ABZ2XJ35_9RHOO</name>
<dbReference type="Proteomes" id="UP001479520">
    <property type="component" value="Chromosome"/>
</dbReference>
<reference evidence="7 8" key="1">
    <citation type="submission" date="2024-04" db="EMBL/GenBank/DDBJ databases">
        <title>Dissimilatory iodate-reducing microorganisms contribute to the enrichment of iodine in groundwater.</title>
        <authorList>
            <person name="Jiang Z."/>
        </authorList>
    </citation>
    <scope>NUCLEOTIDE SEQUENCE [LARGE SCALE GENOMIC DNA]</scope>
    <source>
        <strain evidence="7 8">NCP973</strain>
    </source>
</reference>
<evidence type="ECO:0000256" key="2">
    <source>
        <dbReference type="ARBA" id="ARBA00022963"/>
    </source>
</evidence>
<feature type="short sequence motif" description="GXSXG" evidence="4">
    <location>
        <begin position="58"/>
        <end position="62"/>
    </location>
</feature>
<keyword evidence="1 4" id="KW-0378">Hydrolase</keyword>
<dbReference type="Gene3D" id="3.40.1090.10">
    <property type="entry name" value="Cytosolic phospholipase A2 catalytic domain"/>
    <property type="match status" value="2"/>
</dbReference>
<evidence type="ECO:0000313" key="8">
    <source>
        <dbReference type="Proteomes" id="UP001479520"/>
    </source>
</evidence>
<dbReference type="PROSITE" id="PS51635">
    <property type="entry name" value="PNPLA"/>
    <property type="match status" value="1"/>
</dbReference>